<gene>
    <name evidence="3" type="primary">espI_6</name>
    <name evidence="3" type="ORF">LAUMK4_05749</name>
</gene>
<sequence>MTSPDERQERDFFNDLAQVPAEGAPPEPQSGQSLTWPASGGDVEHPTARVAVPPRFAPPPGTFGPREDAHTMASPHLAPPAAAHAGQPPQPPAHTRYPGQYGPPPGSGPGQADPAQRSAAGENHGGPDQFGRPAQGFAPGPPVPGRRFGAQDHPRAPSASNSAAGWNPSSDERGWSARPSSEHTLGTPRSADALREHLRAADLIAPQKEPSQQGWRKALHTISGGLINVGESRDERMVRDLKASVAANLRGTYTVIVLGGKGGTGKTAMTIAVGSVFAEQRNDRVVAVDADPAEAANLAARVDPKASSMREINADGSLHRYADVRALTGQNKVGLDVVASPRHGGSRGKTLTADEFKDGHSLLQRFYSVLFVDCGVYLDHEVMSGVLERADAVMMIASAIPDGAEGASTNFEWLYEQGYHHLLSRTVLLINHIRPTRSRKDRKETRRLVAALKEHFGGWVNSERIIEVPFDPHIASAGVLDLKEVIGQTARQALEAAAALAIGFSTVADPR</sequence>
<dbReference type="InterPro" id="IPR027417">
    <property type="entry name" value="P-loop_NTPase"/>
</dbReference>
<dbReference type="Gene3D" id="3.40.50.300">
    <property type="entry name" value="P-loop containing nucleotide triphosphate hydrolases"/>
    <property type="match status" value="1"/>
</dbReference>
<evidence type="ECO:0000313" key="4">
    <source>
        <dbReference type="Proteomes" id="UP000271464"/>
    </source>
</evidence>
<feature type="compositionally biased region" description="Polar residues" evidence="1">
    <location>
        <begin position="158"/>
        <end position="169"/>
    </location>
</feature>
<proteinExistence type="predicted"/>
<keyword evidence="4" id="KW-1185">Reference proteome</keyword>
<dbReference type="InterPro" id="IPR050625">
    <property type="entry name" value="ParA/MinD_ATPase"/>
</dbReference>
<dbReference type="Pfam" id="PF01656">
    <property type="entry name" value="CbiA"/>
    <property type="match status" value="1"/>
</dbReference>
<organism evidence="3 4">
    <name type="scientific">Mycobacterium persicum</name>
    <dbReference type="NCBI Taxonomy" id="1487726"/>
    <lineage>
        <taxon>Bacteria</taxon>
        <taxon>Bacillati</taxon>
        <taxon>Actinomycetota</taxon>
        <taxon>Actinomycetes</taxon>
        <taxon>Mycobacteriales</taxon>
        <taxon>Mycobacteriaceae</taxon>
        <taxon>Mycobacterium</taxon>
    </lineage>
</organism>
<protein>
    <submittedName>
        <fullName evidence="3">ESX-1 secretion-associated protein EspI</fullName>
    </submittedName>
</protein>
<dbReference type="Proteomes" id="UP000271464">
    <property type="component" value="Unassembled WGS sequence"/>
</dbReference>
<name>A0ABY6RS92_9MYCO</name>
<evidence type="ECO:0000259" key="2">
    <source>
        <dbReference type="Pfam" id="PF01656"/>
    </source>
</evidence>
<reference evidence="3 4" key="1">
    <citation type="submission" date="2018-09" db="EMBL/GenBank/DDBJ databases">
        <authorList>
            <person name="Tagini F."/>
        </authorList>
    </citation>
    <scope>NUCLEOTIDE SEQUENCE [LARGE SCALE GENOMIC DNA]</scope>
    <source>
        <strain evidence="3 4">MK4</strain>
    </source>
</reference>
<accession>A0ABY6RS92</accession>
<feature type="compositionally biased region" description="Low complexity" evidence="1">
    <location>
        <begin position="73"/>
        <end position="100"/>
    </location>
</feature>
<feature type="compositionally biased region" description="Basic and acidic residues" evidence="1">
    <location>
        <begin position="1"/>
        <end position="13"/>
    </location>
</feature>
<dbReference type="PANTHER" id="PTHR43384:SF14">
    <property type="entry name" value="ESX-1 SECRETION-ASSOCIATED PROTEIN ESPI"/>
    <property type="match status" value="1"/>
</dbReference>
<dbReference type="PANTHER" id="PTHR43384">
    <property type="entry name" value="SEPTUM SITE-DETERMINING PROTEIN MIND HOMOLOG, CHLOROPLASTIC-RELATED"/>
    <property type="match status" value="1"/>
</dbReference>
<feature type="domain" description="CobQ/CobB/MinD/ParA nucleotide binding" evidence="2">
    <location>
        <begin position="255"/>
        <end position="436"/>
    </location>
</feature>
<dbReference type="SUPFAM" id="SSF52540">
    <property type="entry name" value="P-loop containing nucleoside triphosphate hydrolases"/>
    <property type="match status" value="1"/>
</dbReference>
<dbReference type="InterPro" id="IPR002586">
    <property type="entry name" value="CobQ/CobB/MinD/ParA_Nub-bd_dom"/>
</dbReference>
<comment type="caution">
    <text evidence="3">The sequence shown here is derived from an EMBL/GenBank/DDBJ whole genome shotgun (WGS) entry which is preliminary data.</text>
</comment>
<feature type="region of interest" description="Disordered" evidence="1">
    <location>
        <begin position="1"/>
        <end position="188"/>
    </location>
</feature>
<dbReference type="EMBL" id="UPHM01000155">
    <property type="protein sequence ID" value="VBA32409.1"/>
    <property type="molecule type" value="Genomic_DNA"/>
</dbReference>
<evidence type="ECO:0000313" key="3">
    <source>
        <dbReference type="EMBL" id="VBA32409.1"/>
    </source>
</evidence>
<evidence type="ECO:0000256" key="1">
    <source>
        <dbReference type="SAM" id="MobiDB-lite"/>
    </source>
</evidence>